<sequence>MDLSNYPSTSKFFNSENNNKLGYLKDETKSQPILEFIGLRCKMYSYKCENSETKKAKGPSSRERHFLSDSHQTHTTGSGQIGQTNSLSSKSFVLIRRLRRLERLERRRTTRIARAESQATESRDEEVTTSPPPPESQPLRDSRRNSPPRDSRRNSPPRDSRRNSPPRDSRRNSPPRDSRRNSPPRDSRRNSPPRTPDEIHPHGTPDEIHPTGLQTKFAPTGLQTKFTTTGLQTKQLSNKMGGRNRTRKKVKHILSDKDEDVEYLIPKKIAKKKPTHAAFDLNLSPPSTSVDELKIQPYSIYLGKGVGVEIKEFRKSYYVAFSKTVDGDVRNRFNLALDQLPILLKAVETLVQYVKDQPSNSGIE</sequence>
<dbReference type="Proteomes" id="UP000887116">
    <property type="component" value="Unassembled WGS sequence"/>
</dbReference>
<feature type="region of interest" description="Disordered" evidence="1">
    <location>
        <begin position="52"/>
        <end position="85"/>
    </location>
</feature>
<feature type="region of interest" description="Disordered" evidence="1">
    <location>
        <begin position="109"/>
        <end position="214"/>
    </location>
</feature>
<dbReference type="EMBL" id="BMAO01012103">
    <property type="protein sequence ID" value="GFQ79042.1"/>
    <property type="molecule type" value="Genomic_DNA"/>
</dbReference>
<keyword evidence="3" id="KW-1185">Reference proteome</keyword>
<feature type="compositionally biased region" description="Basic and acidic residues" evidence="1">
    <location>
        <begin position="52"/>
        <end position="72"/>
    </location>
</feature>
<organism evidence="2 3">
    <name type="scientific">Trichonephila clavata</name>
    <name type="common">Joro spider</name>
    <name type="synonym">Nephila clavata</name>
    <dbReference type="NCBI Taxonomy" id="2740835"/>
    <lineage>
        <taxon>Eukaryota</taxon>
        <taxon>Metazoa</taxon>
        <taxon>Ecdysozoa</taxon>
        <taxon>Arthropoda</taxon>
        <taxon>Chelicerata</taxon>
        <taxon>Arachnida</taxon>
        <taxon>Araneae</taxon>
        <taxon>Araneomorphae</taxon>
        <taxon>Entelegynae</taxon>
        <taxon>Araneoidea</taxon>
        <taxon>Nephilidae</taxon>
        <taxon>Trichonephila</taxon>
    </lineage>
</organism>
<proteinExistence type="predicted"/>
<dbReference type="AlphaFoldDB" id="A0A8X6FFX2"/>
<protein>
    <submittedName>
        <fullName evidence="2">Uncharacterized protein</fullName>
    </submittedName>
</protein>
<name>A0A8X6FFX2_TRICU</name>
<accession>A0A8X6FFX2</accession>
<feature type="compositionally biased region" description="Polar residues" evidence="1">
    <location>
        <begin position="73"/>
        <end position="85"/>
    </location>
</feature>
<reference evidence="2" key="1">
    <citation type="submission" date="2020-07" db="EMBL/GenBank/DDBJ databases">
        <title>Multicomponent nature underlies the extraordinary mechanical properties of spider dragline silk.</title>
        <authorList>
            <person name="Kono N."/>
            <person name="Nakamura H."/>
            <person name="Mori M."/>
            <person name="Yoshida Y."/>
            <person name="Ohtoshi R."/>
            <person name="Malay A.D."/>
            <person name="Moran D.A.P."/>
            <person name="Tomita M."/>
            <person name="Numata K."/>
            <person name="Arakawa K."/>
        </authorList>
    </citation>
    <scope>NUCLEOTIDE SEQUENCE</scope>
</reference>
<evidence type="ECO:0000313" key="3">
    <source>
        <dbReference type="Proteomes" id="UP000887116"/>
    </source>
</evidence>
<comment type="caution">
    <text evidence="2">The sequence shown here is derived from an EMBL/GenBank/DDBJ whole genome shotgun (WGS) entry which is preliminary data.</text>
</comment>
<evidence type="ECO:0000313" key="2">
    <source>
        <dbReference type="EMBL" id="GFQ79042.1"/>
    </source>
</evidence>
<evidence type="ECO:0000256" key="1">
    <source>
        <dbReference type="SAM" id="MobiDB-lite"/>
    </source>
</evidence>
<gene>
    <name evidence="2" type="primary">AVEN_74444_1</name>
    <name evidence="2" type="ORF">TNCT_48981</name>
</gene>
<feature type="compositionally biased region" description="Basic and acidic residues" evidence="1">
    <location>
        <begin position="138"/>
        <end position="209"/>
    </location>
</feature>